<keyword evidence="2 8" id="KW-0808">Transferase</keyword>
<feature type="binding site" evidence="6">
    <location>
        <begin position="13"/>
        <end position="15"/>
    </location>
    <ligand>
        <name>substrate</name>
    </ligand>
</feature>
<feature type="binding site" evidence="6">
    <location>
        <position position="71"/>
    </location>
    <ligand>
        <name>substrate</name>
    </ligand>
</feature>
<dbReference type="RefSeq" id="WP_027065478.1">
    <property type="nucleotide sequence ID" value="NZ_CANMNE010000002.1"/>
</dbReference>
<proteinExistence type="inferred from homology"/>
<dbReference type="Proteomes" id="UP000199462">
    <property type="component" value="Unassembled WGS sequence"/>
</dbReference>
<dbReference type="InterPro" id="IPR041561">
    <property type="entry name" value="PglD_N"/>
</dbReference>
<dbReference type="Pfam" id="PF17836">
    <property type="entry name" value="PglD_N"/>
    <property type="match status" value="1"/>
</dbReference>
<dbReference type="Pfam" id="PF14602">
    <property type="entry name" value="Hexapep_2"/>
    <property type="match status" value="1"/>
</dbReference>
<protein>
    <submittedName>
        <fullName evidence="8">Transferase hexapeptide (Six repeat-containing protein)</fullName>
    </submittedName>
</protein>
<evidence type="ECO:0000256" key="2">
    <source>
        <dbReference type="ARBA" id="ARBA00022679"/>
    </source>
</evidence>
<keyword evidence="4" id="KW-0012">Acyltransferase</keyword>
<evidence type="ECO:0000256" key="4">
    <source>
        <dbReference type="ARBA" id="ARBA00023315"/>
    </source>
</evidence>
<dbReference type="PROSITE" id="PS00101">
    <property type="entry name" value="HEXAPEP_TRANSFERASES"/>
    <property type="match status" value="1"/>
</dbReference>
<evidence type="ECO:0000256" key="1">
    <source>
        <dbReference type="ARBA" id="ARBA00007274"/>
    </source>
</evidence>
<dbReference type="NCBIfam" id="TIGR03570">
    <property type="entry name" value="NeuD_NnaD"/>
    <property type="match status" value="1"/>
</dbReference>
<feature type="active site" description="Proton acceptor" evidence="5">
    <location>
        <position position="138"/>
    </location>
</feature>
<dbReference type="SUPFAM" id="SSF51161">
    <property type="entry name" value="Trimeric LpxA-like enzymes"/>
    <property type="match status" value="1"/>
</dbReference>
<evidence type="ECO:0000313" key="8">
    <source>
        <dbReference type="EMBL" id="SFR58030.1"/>
    </source>
</evidence>
<dbReference type="Gene3D" id="3.40.50.20">
    <property type="match status" value="1"/>
</dbReference>
<feature type="domain" description="PglD N-terminal" evidence="7">
    <location>
        <begin position="6"/>
        <end position="81"/>
    </location>
</feature>
<accession>A0A1I6HUY8</accession>
<keyword evidence="3" id="KW-0677">Repeat</keyword>
<organism evidence="8 9">
    <name type="scientific">Maribacter stanieri</name>
    <dbReference type="NCBI Taxonomy" id="440514"/>
    <lineage>
        <taxon>Bacteria</taxon>
        <taxon>Pseudomonadati</taxon>
        <taxon>Bacteroidota</taxon>
        <taxon>Flavobacteriia</taxon>
        <taxon>Flavobacteriales</taxon>
        <taxon>Flavobacteriaceae</taxon>
        <taxon>Maribacter</taxon>
    </lineage>
</organism>
<dbReference type="AlphaFoldDB" id="A0A1I6HUY8"/>
<dbReference type="CDD" id="cd03360">
    <property type="entry name" value="LbH_AT_putative"/>
    <property type="match status" value="1"/>
</dbReference>
<evidence type="ECO:0000256" key="5">
    <source>
        <dbReference type="PIRSR" id="PIRSR620019-1"/>
    </source>
</evidence>
<evidence type="ECO:0000256" key="3">
    <source>
        <dbReference type="ARBA" id="ARBA00022737"/>
    </source>
</evidence>
<evidence type="ECO:0000313" key="9">
    <source>
        <dbReference type="Proteomes" id="UP000199462"/>
    </source>
</evidence>
<dbReference type="PANTHER" id="PTHR43300:SF7">
    <property type="entry name" value="UDP-N-ACETYLBACILLOSAMINE N-ACETYLTRANSFERASE"/>
    <property type="match status" value="1"/>
</dbReference>
<dbReference type="GO" id="GO:0016746">
    <property type="term" value="F:acyltransferase activity"/>
    <property type="evidence" value="ECO:0007669"/>
    <property type="project" value="UniProtKB-KW"/>
</dbReference>
<evidence type="ECO:0000259" key="7">
    <source>
        <dbReference type="Pfam" id="PF17836"/>
    </source>
</evidence>
<dbReference type="Gene3D" id="2.160.10.10">
    <property type="entry name" value="Hexapeptide repeat proteins"/>
    <property type="match status" value="1"/>
</dbReference>
<dbReference type="InterPro" id="IPR018357">
    <property type="entry name" value="Hexapep_transf_CS"/>
</dbReference>
<feature type="binding site" evidence="6">
    <location>
        <position position="147"/>
    </location>
    <ligand>
        <name>acetyl-CoA</name>
        <dbReference type="ChEBI" id="CHEBI:57288"/>
    </ligand>
</feature>
<dbReference type="InterPro" id="IPR011004">
    <property type="entry name" value="Trimer_LpxA-like_sf"/>
</dbReference>
<keyword evidence="9" id="KW-1185">Reference proteome</keyword>
<dbReference type="PANTHER" id="PTHR43300">
    <property type="entry name" value="ACETYLTRANSFERASE"/>
    <property type="match status" value="1"/>
</dbReference>
<evidence type="ECO:0000256" key="6">
    <source>
        <dbReference type="PIRSR" id="PIRSR620019-2"/>
    </source>
</evidence>
<feature type="site" description="Increases basicity of active site His" evidence="5">
    <location>
        <position position="139"/>
    </location>
</feature>
<dbReference type="InterPro" id="IPR020019">
    <property type="entry name" value="AcTrfase_PglD-like"/>
</dbReference>
<dbReference type="EMBL" id="FOYX01000001">
    <property type="protein sequence ID" value="SFR58030.1"/>
    <property type="molecule type" value="Genomic_DNA"/>
</dbReference>
<sequence length="210" mass="22716">MSKNKQIYFLGYSGHAYVAMDVAYDNGFDIKGYFDRQENLDNPYKIQYFGSEANIDLKDFVKDCYVFPAMGSNTIRKRLYSLLNQLNIKQLVLAHSTAFVSDTAVIGESTLINPNVSINALAKIGKACIINTGSIIEHECHIGNFSHIAPGAVLAGNVKIGENCFVGARAVIKQGVSIADNVIVGAGSVVLNNIDGKGTWVGNPAKQLIK</sequence>
<dbReference type="STRING" id="440514.SAMN04488010_0782"/>
<gene>
    <name evidence="8" type="ORF">SAMN04488010_0782</name>
</gene>
<dbReference type="InterPro" id="IPR001451">
    <property type="entry name" value="Hexapep"/>
</dbReference>
<reference evidence="9" key="1">
    <citation type="submission" date="2016-10" db="EMBL/GenBank/DDBJ databases">
        <authorList>
            <person name="Varghese N."/>
            <person name="Submissions S."/>
        </authorList>
    </citation>
    <scope>NUCLEOTIDE SEQUENCE [LARGE SCALE GENOMIC DNA]</scope>
    <source>
        <strain evidence="9">DSM 19891</strain>
    </source>
</reference>
<name>A0A1I6HUY8_9FLAO</name>
<comment type="similarity">
    <text evidence="1">Belongs to the transferase hexapeptide repeat family.</text>
</comment>
<dbReference type="Pfam" id="PF00132">
    <property type="entry name" value="Hexapep"/>
    <property type="match status" value="1"/>
</dbReference>
<dbReference type="InterPro" id="IPR050179">
    <property type="entry name" value="Trans_hexapeptide_repeat"/>
</dbReference>